<reference evidence="2 3" key="1">
    <citation type="submission" date="2018-01" db="EMBL/GenBank/DDBJ databases">
        <title>Halomonas endophytica sp. nov., isolated from storage liquid in the stems of Populus euphratica.</title>
        <authorList>
            <person name="Chen C."/>
        </authorList>
    </citation>
    <scope>NUCLEOTIDE SEQUENCE [LARGE SCALE GENOMIC DNA]</scope>
    <source>
        <strain evidence="2 3">MC28</strain>
    </source>
</reference>
<feature type="region of interest" description="Disordered" evidence="1">
    <location>
        <begin position="1"/>
        <end position="24"/>
    </location>
</feature>
<protein>
    <submittedName>
        <fullName evidence="2">Uncharacterized protein</fullName>
    </submittedName>
</protein>
<comment type="caution">
    <text evidence="2">The sequence shown here is derived from an EMBL/GenBank/DDBJ whole genome shotgun (WGS) entry which is preliminary data.</text>
</comment>
<evidence type="ECO:0000313" key="2">
    <source>
        <dbReference type="EMBL" id="PMR73061.1"/>
    </source>
</evidence>
<dbReference type="Proteomes" id="UP000235803">
    <property type="component" value="Unassembled WGS sequence"/>
</dbReference>
<gene>
    <name evidence="2" type="ORF">C1H69_18960</name>
</gene>
<keyword evidence="3" id="KW-1185">Reference proteome</keyword>
<organism evidence="2 3">
    <name type="scientific">Billgrantia endophytica</name>
    <dbReference type="NCBI Taxonomy" id="2033802"/>
    <lineage>
        <taxon>Bacteria</taxon>
        <taxon>Pseudomonadati</taxon>
        <taxon>Pseudomonadota</taxon>
        <taxon>Gammaproteobacteria</taxon>
        <taxon>Oceanospirillales</taxon>
        <taxon>Halomonadaceae</taxon>
        <taxon>Billgrantia</taxon>
    </lineage>
</organism>
<dbReference type="EMBL" id="PNRF01000038">
    <property type="protein sequence ID" value="PMR73061.1"/>
    <property type="molecule type" value="Genomic_DNA"/>
</dbReference>
<evidence type="ECO:0000313" key="3">
    <source>
        <dbReference type="Proteomes" id="UP000235803"/>
    </source>
</evidence>
<sequence>MERCSASRLAPQAPGGGHCPRQLRQLPPFANRLQQDRAALEAKLLEWAEGAGHAFEATLGSDYLSNSNRNCCNAF</sequence>
<name>A0A2N7TY07_9GAMM</name>
<proteinExistence type="predicted"/>
<evidence type="ECO:0000256" key="1">
    <source>
        <dbReference type="SAM" id="MobiDB-lite"/>
    </source>
</evidence>
<accession>A0A2N7TY07</accession>
<dbReference type="AlphaFoldDB" id="A0A2N7TY07"/>